<feature type="domain" description="Methyltransferase type 11" evidence="2">
    <location>
        <begin position="106"/>
        <end position="207"/>
    </location>
</feature>
<dbReference type="PANTHER" id="PTHR42912:SF93">
    <property type="entry name" value="N6-ADENOSINE-METHYLTRANSFERASE TMT1A"/>
    <property type="match status" value="1"/>
</dbReference>
<evidence type="ECO:0000256" key="1">
    <source>
        <dbReference type="SAM" id="MobiDB-lite"/>
    </source>
</evidence>
<dbReference type="KEGG" id="pei:H9L10_05445"/>
<evidence type="ECO:0000313" key="4">
    <source>
        <dbReference type="Proteomes" id="UP000515976"/>
    </source>
</evidence>
<dbReference type="InterPro" id="IPR050508">
    <property type="entry name" value="Methyltransf_Superfamily"/>
</dbReference>
<feature type="region of interest" description="Disordered" evidence="1">
    <location>
        <begin position="21"/>
        <end position="42"/>
    </location>
</feature>
<dbReference type="CDD" id="cd02440">
    <property type="entry name" value="AdoMet_MTases"/>
    <property type="match status" value="1"/>
</dbReference>
<dbReference type="Gene3D" id="3.40.50.150">
    <property type="entry name" value="Vaccinia Virus protein VP39"/>
    <property type="match status" value="1"/>
</dbReference>
<dbReference type="AlphaFoldDB" id="A0A7G9R5Q2"/>
<keyword evidence="3" id="KW-0808">Transferase</keyword>
<gene>
    <name evidence="3" type="ORF">H9L10_05445</name>
</gene>
<feature type="compositionally biased region" description="Polar residues" evidence="1">
    <location>
        <begin position="26"/>
        <end position="41"/>
    </location>
</feature>
<accession>A0A7G9R5Q2</accession>
<dbReference type="InterPro" id="IPR013216">
    <property type="entry name" value="Methyltransf_11"/>
</dbReference>
<keyword evidence="3" id="KW-0489">Methyltransferase</keyword>
<dbReference type="EMBL" id="CP060712">
    <property type="protein sequence ID" value="QNN50927.1"/>
    <property type="molecule type" value="Genomic_DNA"/>
</dbReference>
<name>A0A7G9R5Q2_9MICO</name>
<evidence type="ECO:0000313" key="3">
    <source>
        <dbReference type="EMBL" id="QNN50927.1"/>
    </source>
</evidence>
<dbReference type="GO" id="GO:0008757">
    <property type="term" value="F:S-adenosylmethionine-dependent methyltransferase activity"/>
    <property type="evidence" value="ECO:0007669"/>
    <property type="project" value="InterPro"/>
</dbReference>
<sequence>MGCFPCAATLRRAHAYRSSLPGHARTGQNSGASAAGETTVSAEVGRRAVGAAETRAANRSWWDAEAVAYHEEHGGFLGDADFVWGPEGWTEAELDLLGLRDGMTVLEIGAGGAQCARWVAARPDLPGVRVAASDLSAGMLRTARAIGSSHTGRPLPLLQCDGTALPLADATLDRVFTAYGVLPFVADSAAVLREAARVLRPGGRFVFSTSHPVRWAFPDVPGPEGLTATSSYFDRRPYVESEAEVVTYVEHHRTLGDLVRQVTAAGLVLRDLVEPEWPERTTEAWGGWSPLRGRLLPGTAILVTERPG</sequence>
<keyword evidence="4" id="KW-1185">Reference proteome</keyword>
<reference evidence="3 4" key="1">
    <citation type="submission" date="2020-08" db="EMBL/GenBank/DDBJ databases">
        <title>Genome sequence of Phycicoccus endophyticus JCM 31784T.</title>
        <authorList>
            <person name="Hyun D.-W."/>
            <person name="Bae J.-W."/>
        </authorList>
    </citation>
    <scope>NUCLEOTIDE SEQUENCE [LARGE SCALE GENOMIC DNA]</scope>
    <source>
        <strain evidence="3 4">JCM 31784</strain>
    </source>
</reference>
<proteinExistence type="predicted"/>
<organism evidence="3 4">
    <name type="scientific">Phycicoccus endophyticus</name>
    <dbReference type="NCBI Taxonomy" id="1690220"/>
    <lineage>
        <taxon>Bacteria</taxon>
        <taxon>Bacillati</taxon>
        <taxon>Actinomycetota</taxon>
        <taxon>Actinomycetes</taxon>
        <taxon>Micrococcales</taxon>
        <taxon>Intrasporangiaceae</taxon>
        <taxon>Phycicoccus</taxon>
    </lineage>
</organism>
<evidence type="ECO:0000259" key="2">
    <source>
        <dbReference type="Pfam" id="PF08241"/>
    </source>
</evidence>
<dbReference type="GO" id="GO:0032259">
    <property type="term" value="P:methylation"/>
    <property type="evidence" value="ECO:0007669"/>
    <property type="project" value="UniProtKB-KW"/>
</dbReference>
<dbReference type="PANTHER" id="PTHR42912">
    <property type="entry name" value="METHYLTRANSFERASE"/>
    <property type="match status" value="1"/>
</dbReference>
<dbReference type="InterPro" id="IPR029063">
    <property type="entry name" value="SAM-dependent_MTases_sf"/>
</dbReference>
<protein>
    <submittedName>
        <fullName evidence="3">Methyltransferase domain-containing protein</fullName>
    </submittedName>
</protein>
<dbReference type="Pfam" id="PF08241">
    <property type="entry name" value="Methyltransf_11"/>
    <property type="match status" value="1"/>
</dbReference>
<dbReference type="Proteomes" id="UP000515976">
    <property type="component" value="Chromosome"/>
</dbReference>
<dbReference type="SUPFAM" id="SSF53335">
    <property type="entry name" value="S-adenosyl-L-methionine-dependent methyltransferases"/>
    <property type="match status" value="1"/>
</dbReference>